<evidence type="ECO:0000256" key="2">
    <source>
        <dbReference type="ARBA" id="ARBA00006739"/>
    </source>
</evidence>
<comment type="subcellular location">
    <subcellularLocation>
        <location evidence="1">Membrane</location>
        <topology evidence="1">Multi-pass membrane protein</topology>
    </subcellularLocation>
</comment>
<organism evidence="9 10">
    <name type="scientific">Peptidiphaga gingivicola</name>
    <dbReference type="NCBI Taxonomy" id="2741497"/>
    <lineage>
        <taxon>Bacteria</taxon>
        <taxon>Bacillati</taxon>
        <taxon>Actinomycetota</taxon>
        <taxon>Actinomycetes</taxon>
        <taxon>Actinomycetales</taxon>
        <taxon>Actinomycetaceae</taxon>
        <taxon>Peptidiphaga</taxon>
    </lineage>
</organism>
<evidence type="ECO:0000313" key="10">
    <source>
        <dbReference type="Proteomes" id="UP000078368"/>
    </source>
</evidence>
<evidence type="ECO:0000313" key="9">
    <source>
        <dbReference type="EMBL" id="OAP85782.1"/>
    </source>
</evidence>
<dbReference type="InterPro" id="IPR007267">
    <property type="entry name" value="GtrA_DPMS_TM"/>
</dbReference>
<dbReference type="PANTHER" id="PTHR48090">
    <property type="entry name" value="UNDECAPRENYL-PHOSPHATE 4-DEOXY-4-FORMAMIDO-L-ARABINOSE TRANSFERASE-RELATED"/>
    <property type="match status" value="1"/>
</dbReference>
<evidence type="ECO:0000259" key="8">
    <source>
        <dbReference type="Pfam" id="PF04138"/>
    </source>
</evidence>
<dbReference type="OrthoDB" id="9810303at2"/>
<keyword evidence="10" id="KW-1185">Reference proteome</keyword>
<evidence type="ECO:0000256" key="6">
    <source>
        <dbReference type="SAM" id="Phobius"/>
    </source>
</evidence>
<evidence type="ECO:0000256" key="1">
    <source>
        <dbReference type="ARBA" id="ARBA00004141"/>
    </source>
</evidence>
<dbReference type="PANTHER" id="PTHR48090:SF7">
    <property type="entry name" value="RFBJ PROTEIN"/>
    <property type="match status" value="1"/>
</dbReference>
<reference evidence="9 10" key="1">
    <citation type="submission" date="2016-04" db="EMBL/GenBank/DDBJ databases">
        <title>Peptidophaga gingivicola gen. nov., sp. nov., isolated from human subgingival plaque.</title>
        <authorList>
            <person name="Beall C.J."/>
            <person name="Mokrzan E.M."/>
            <person name="Griffen A.L."/>
            <person name="Leys E.J."/>
        </authorList>
    </citation>
    <scope>NUCLEOTIDE SEQUENCE [LARGE SCALE GENOMIC DNA]</scope>
    <source>
        <strain evidence="9 10">BA112</strain>
    </source>
</reference>
<evidence type="ECO:0000256" key="4">
    <source>
        <dbReference type="ARBA" id="ARBA00022989"/>
    </source>
</evidence>
<comment type="similarity">
    <text evidence="2">Belongs to the glycosyltransferase 2 family.</text>
</comment>
<dbReference type="RefSeq" id="WP_064230755.1">
    <property type="nucleotide sequence ID" value="NZ_LVZK01000001.1"/>
</dbReference>
<keyword evidence="5 6" id="KW-0472">Membrane</keyword>
<feature type="transmembrane region" description="Helical" evidence="6">
    <location>
        <begin position="247"/>
        <end position="265"/>
    </location>
</feature>
<accession>A0A179B296</accession>
<dbReference type="InterPro" id="IPR029044">
    <property type="entry name" value="Nucleotide-diphossugar_trans"/>
</dbReference>
<dbReference type="SUPFAM" id="SSF53448">
    <property type="entry name" value="Nucleotide-diphospho-sugar transferases"/>
    <property type="match status" value="1"/>
</dbReference>
<gene>
    <name evidence="9" type="ORF">A4H34_00885</name>
</gene>
<proteinExistence type="inferred from homology"/>
<comment type="caution">
    <text evidence="9">The sequence shown here is derived from an EMBL/GenBank/DDBJ whole genome shotgun (WGS) entry which is preliminary data.</text>
</comment>
<feature type="domain" description="Glycosyltransferase 2-like" evidence="7">
    <location>
        <begin position="3"/>
        <end position="130"/>
    </location>
</feature>
<protein>
    <recommendedName>
        <fullName evidence="11">Dolichyl-phosphate beta-D-mannosyltransferase</fullName>
    </recommendedName>
</protein>
<dbReference type="InterPro" id="IPR050256">
    <property type="entry name" value="Glycosyltransferase_2"/>
</dbReference>
<dbReference type="Proteomes" id="UP000078368">
    <property type="component" value="Unassembled WGS sequence"/>
</dbReference>
<dbReference type="InterPro" id="IPR001173">
    <property type="entry name" value="Glyco_trans_2-like"/>
</dbReference>
<dbReference type="EMBL" id="LVZK01000001">
    <property type="protein sequence ID" value="OAP85782.1"/>
    <property type="molecule type" value="Genomic_DNA"/>
</dbReference>
<dbReference type="STRING" id="1823756.A4H34_00885"/>
<name>A0A179B296_9ACTO</name>
<evidence type="ECO:0000256" key="3">
    <source>
        <dbReference type="ARBA" id="ARBA00022692"/>
    </source>
</evidence>
<dbReference type="CDD" id="cd04179">
    <property type="entry name" value="DPM_DPG-synthase_like"/>
    <property type="match status" value="1"/>
</dbReference>
<feature type="transmembrane region" description="Helical" evidence="6">
    <location>
        <begin position="312"/>
        <end position="329"/>
    </location>
</feature>
<dbReference type="Pfam" id="PF04138">
    <property type="entry name" value="GtrA_DPMS_TM"/>
    <property type="match status" value="1"/>
</dbReference>
<keyword evidence="3 6" id="KW-0812">Transmembrane</keyword>
<dbReference type="AlphaFoldDB" id="A0A179B296"/>
<dbReference type="GO" id="GO:0000271">
    <property type="term" value="P:polysaccharide biosynthetic process"/>
    <property type="evidence" value="ECO:0007669"/>
    <property type="project" value="InterPro"/>
</dbReference>
<sequence length="360" mass="39392">MIVVIPSLEPDRRLPDLVCDIRRELPDAQILVVDDGSGPGYCPIFQEARDNGARVIGYYRNRGKGYALRTAFRWCLENAPGQEVVCADSDGQHRPADIAAVAREARSDPQALVLGVRAFAGDVPARSRFGNAMSAQFFRLASGVKVSDTQTGLRGYGPDQLKDLLDVPGDRFEWELNALLAAADAKRRIVQTPIETVYIDANSGSHFRPLRDSWRVFRPLLAFAGAGVFCWALELALFLALAGHFNLLAAVVGSRLTSGVVNFALNKLGVFRDHSTDRTWSQVRQYTLLALVLMAVTYAGVEALGLLHVPLWLAKIATDVLGFAVSFAVQRRFIFRTRPHGRALKEGSGRARQSTATAAS</sequence>
<feature type="transmembrane region" description="Helical" evidence="6">
    <location>
        <begin position="220"/>
        <end position="241"/>
    </location>
</feature>
<feature type="transmembrane region" description="Helical" evidence="6">
    <location>
        <begin position="286"/>
        <end position="306"/>
    </location>
</feature>
<dbReference type="Gene3D" id="3.90.550.10">
    <property type="entry name" value="Spore Coat Polysaccharide Biosynthesis Protein SpsA, Chain A"/>
    <property type="match status" value="1"/>
</dbReference>
<dbReference type="Pfam" id="PF00535">
    <property type="entry name" value="Glycos_transf_2"/>
    <property type="match status" value="1"/>
</dbReference>
<evidence type="ECO:0000259" key="7">
    <source>
        <dbReference type="Pfam" id="PF00535"/>
    </source>
</evidence>
<feature type="domain" description="GtrA/DPMS transmembrane" evidence="8">
    <location>
        <begin position="223"/>
        <end position="335"/>
    </location>
</feature>
<evidence type="ECO:0000256" key="5">
    <source>
        <dbReference type="ARBA" id="ARBA00023136"/>
    </source>
</evidence>
<evidence type="ECO:0008006" key="11">
    <source>
        <dbReference type="Google" id="ProtNLM"/>
    </source>
</evidence>
<keyword evidence="4 6" id="KW-1133">Transmembrane helix</keyword>
<dbReference type="GO" id="GO:0016020">
    <property type="term" value="C:membrane"/>
    <property type="evidence" value="ECO:0007669"/>
    <property type="project" value="UniProtKB-SubCell"/>
</dbReference>